<protein>
    <recommendedName>
        <fullName evidence="3">Helicase C-terminal domain-containing protein</fullName>
    </recommendedName>
</protein>
<dbReference type="GO" id="GO:0006304">
    <property type="term" value="P:DNA modification"/>
    <property type="evidence" value="ECO:0007669"/>
    <property type="project" value="InterPro"/>
</dbReference>
<reference evidence="4 5" key="1">
    <citation type="submission" date="2019-07" db="EMBL/GenBank/DDBJ databases">
        <title>Whole genome shotgun sequence of Deinococcus cellulosilyticus NBRC 106333.</title>
        <authorList>
            <person name="Hosoyama A."/>
            <person name="Uohara A."/>
            <person name="Ohji S."/>
            <person name="Ichikawa N."/>
        </authorList>
    </citation>
    <scope>NUCLEOTIDE SEQUENCE [LARGE SCALE GENOMIC DNA]</scope>
    <source>
        <strain evidence="4 5">NBRC 106333</strain>
    </source>
</reference>
<dbReference type="InterPro" id="IPR014001">
    <property type="entry name" value="Helicase_ATP-bd"/>
</dbReference>
<dbReference type="Gene3D" id="3.40.50.150">
    <property type="entry name" value="Vaccinia Virus protein VP39"/>
    <property type="match status" value="1"/>
</dbReference>
<dbReference type="SMART" id="SM00487">
    <property type="entry name" value="DEXDc"/>
    <property type="match status" value="1"/>
</dbReference>
<dbReference type="PROSITE" id="PS00092">
    <property type="entry name" value="N6_MTASE"/>
    <property type="match status" value="1"/>
</dbReference>
<dbReference type="Gene3D" id="3.40.50.10810">
    <property type="entry name" value="Tandem AAA-ATPase domain"/>
    <property type="match status" value="1"/>
</dbReference>
<dbReference type="CDD" id="cd00081">
    <property type="entry name" value="Hint"/>
    <property type="match status" value="1"/>
</dbReference>
<accession>A0A511N867</accession>
<dbReference type="Pfam" id="PF04851">
    <property type="entry name" value="ResIII"/>
    <property type="match status" value="1"/>
</dbReference>
<dbReference type="InterPro" id="IPR027417">
    <property type="entry name" value="P-loop_NTPase"/>
</dbReference>
<dbReference type="InterPro" id="IPR006141">
    <property type="entry name" value="Intein_N"/>
</dbReference>
<dbReference type="InterPro" id="IPR036844">
    <property type="entry name" value="Hint_dom_sf"/>
</dbReference>
<name>A0A511N867_DEIC1</name>
<dbReference type="SUPFAM" id="SSF51294">
    <property type="entry name" value="Hedgehog/intein (Hint) domain"/>
    <property type="match status" value="1"/>
</dbReference>
<dbReference type="InterPro" id="IPR029063">
    <property type="entry name" value="SAM-dependent_MTases_sf"/>
</dbReference>
<organism evidence="4 5">
    <name type="scientific">Deinococcus cellulosilyticus (strain DSM 18568 / NBRC 106333 / KACC 11606 / 5516J-15)</name>
    <dbReference type="NCBI Taxonomy" id="1223518"/>
    <lineage>
        <taxon>Bacteria</taxon>
        <taxon>Thermotogati</taxon>
        <taxon>Deinococcota</taxon>
        <taxon>Deinococci</taxon>
        <taxon>Deinococcales</taxon>
        <taxon>Deinococcaceae</taxon>
        <taxon>Deinococcus</taxon>
    </lineage>
</organism>
<dbReference type="GO" id="GO:0003677">
    <property type="term" value="F:DNA binding"/>
    <property type="evidence" value="ECO:0007669"/>
    <property type="project" value="InterPro"/>
</dbReference>
<dbReference type="SUPFAM" id="SSF52540">
    <property type="entry name" value="P-loop containing nucleoside triphosphate hydrolases"/>
    <property type="match status" value="2"/>
</dbReference>
<dbReference type="SUPFAM" id="SSF53335">
    <property type="entry name" value="S-adenosyl-L-methionine-dependent methyltransferases"/>
    <property type="match status" value="1"/>
</dbReference>
<dbReference type="Pfam" id="PF00271">
    <property type="entry name" value="Helicase_C"/>
    <property type="match status" value="1"/>
</dbReference>
<dbReference type="Pfam" id="PF07669">
    <property type="entry name" value="Eco57I"/>
    <property type="match status" value="1"/>
</dbReference>
<dbReference type="Gene3D" id="3.40.50.300">
    <property type="entry name" value="P-loop containing nucleotide triphosphate hydrolases"/>
    <property type="match status" value="1"/>
</dbReference>
<evidence type="ECO:0000259" key="3">
    <source>
        <dbReference type="PROSITE" id="PS51194"/>
    </source>
</evidence>
<dbReference type="PANTHER" id="PTHR41313">
    <property type="entry name" value="ADENINE-SPECIFIC METHYLTRANSFERASE"/>
    <property type="match status" value="1"/>
</dbReference>
<evidence type="ECO:0000313" key="4">
    <source>
        <dbReference type="EMBL" id="GEM48707.1"/>
    </source>
</evidence>
<dbReference type="InterPro" id="IPR001650">
    <property type="entry name" value="Helicase_C-like"/>
</dbReference>
<dbReference type="PROSITE" id="PS50818">
    <property type="entry name" value="INTEIN_C_TER"/>
    <property type="match status" value="1"/>
</dbReference>
<dbReference type="SMART" id="SM00490">
    <property type="entry name" value="HELICc"/>
    <property type="match status" value="1"/>
</dbReference>
<dbReference type="InterPro" id="IPR003587">
    <property type="entry name" value="Hint_dom_N"/>
</dbReference>
<dbReference type="InterPro" id="IPR011639">
    <property type="entry name" value="MethylTrfase_TaqI-like_dom"/>
</dbReference>
<feature type="region of interest" description="Disordered" evidence="2">
    <location>
        <begin position="1573"/>
        <end position="1634"/>
    </location>
</feature>
<dbReference type="PROSITE" id="PS50817">
    <property type="entry name" value="INTEIN_N_TER"/>
    <property type="match status" value="1"/>
</dbReference>
<dbReference type="Gene3D" id="2.170.16.10">
    <property type="entry name" value="Hedgehog/Intein (Hint) domain"/>
    <property type="match status" value="2"/>
</dbReference>
<dbReference type="Pfam" id="PF07591">
    <property type="entry name" value="PT-HINT"/>
    <property type="match status" value="1"/>
</dbReference>
<dbReference type="InterPro" id="IPR006935">
    <property type="entry name" value="Helicase/UvrB_N"/>
</dbReference>
<dbReference type="GO" id="GO:0009007">
    <property type="term" value="F:site-specific DNA-methyltransferase (adenine-specific) activity"/>
    <property type="evidence" value="ECO:0007669"/>
    <property type="project" value="UniProtKB-EC"/>
</dbReference>
<dbReference type="CDD" id="cd18785">
    <property type="entry name" value="SF2_C"/>
    <property type="match status" value="1"/>
</dbReference>
<dbReference type="SMART" id="SM00306">
    <property type="entry name" value="HintN"/>
    <property type="match status" value="1"/>
</dbReference>
<dbReference type="GO" id="GO:0016539">
    <property type="term" value="P:intein-mediated protein splicing"/>
    <property type="evidence" value="ECO:0007669"/>
    <property type="project" value="InterPro"/>
</dbReference>
<feature type="region of interest" description="Disordered" evidence="2">
    <location>
        <begin position="82"/>
        <end position="110"/>
    </location>
</feature>
<feature type="compositionally biased region" description="Basic and acidic residues" evidence="2">
    <location>
        <begin position="1605"/>
        <end position="1620"/>
    </location>
</feature>
<keyword evidence="1" id="KW-0175">Coiled coil</keyword>
<feature type="compositionally biased region" description="Polar residues" evidence="2">
    <location>
        <begin position="1574"/>
        <end position="1583"/>
    </location>
</feature>
<feature type="compositionally biased region" description="Pro residues" evidence="2">
    <location>
        <begin position="202"/>
        <end position="216"/>
    </location>
</feature>
<feature type="region of interest" description="Disordered" evidence="2">
    <location>
        <begin position="199"/>
        <end position="223"/>
    </location>
</feature>
<gene>
    <name evidence="4" type="ORF">DC3_43420</name>
</gene>
<dbReference type="GO" id="GO:0032259">
    <property type="term" value="P:methylation"/>
    <property type="evidence" value="ECO:0007669"/>
    <property type="project" value="InterPro"/>
</dbReference>
<sequence length="2360" mass="261719">MRTRLLLLSATLLAKGDQFGLFDHVKPKLQKVKTPEKKPRKKRDTSHLRKETRVVVRAGHAFTQTVYVDPNKSQPAPLFSFLQQEETPKPKAPRPEKPKASRKPVAAPPEDGGLFGFDFRVPTPPPAPVQPIEPQMPEHKYSFADLQHYASRGENVTLYLKPKGLVRGPVKGSGFDFRVGGQRVHPDKIRLIADSQNMFRQPVPPQPAAPQPPAQPDPAQQLAQDADAYIEARQHFAKNHVKQLNLDDIDAETPAERRLKQLQRELVQQALQRSGGDPAAASSHLWQVCKTAYNKTRNALLDKHTNFAMFQEIAQELGVNLPEPQEPIPTAPTSAPLSTPIAEPVEKTPVAEQPVVQEPVQETPVQQIAEVPQAVQDYVNRLLDPKKKAYAQALIRGEQPEASTLDEATRQKIEKKVQGYMGVNTPAQKPASSAKTKLVVKKKRQKLDYTKPFDQVLQNLPKYGFDLLARSTRQERLQANTEALKLAEHLHASGKKPTPEQREVLAKFTGEGGVSGDLNAYYTPTKLAASMWALLHQHGFKGGRVLEPSIGGGVFAETAPGTVQMTGVEYNSDTTSVTSLLHPDVPIHNMPFEQYNTTSDDELYDAVIGNPPYGIRGSTRDLDKHEIKAAEHYFIDSALDRVKDGGLVAVLVNFGVMQNSTPSARQFRARMLARAELVTAIRAPVSTFEDSNSLVTPDILLLRKRPTEVGGALDYLVSQYGEEVLHDAGVYREDVMSGHYFSIAQKDEEGNVTDYQDGFHPDHALGRNVSSGRWGQAAVEGELDEASLTRLATMPADEQPEGPVSFRQLKEKLLAAGHQEADLNGAKLQANKRSFPIPEGTVSPDGEYVMRNHRWHAIEEDFVKTAKPLARALEAYRGDIAAGRLENAEARRERLAEEVQAFFAKNAGQLKDIERAAVRMPYLHHLLSSFKDGELSEDLRMAQKTTHLDAPTGGTLPEMIQYLGARGAFTVEDVTRLHEAHPHEVENLLLANDQYCWNGTKWQLSRDYYHGDVYDAQEAIDALLQRTHDRRYAAKLQHQKQTFAGLKPPKSLHDIDYTPRDKFIPIHVLEEWLNDTASSYYHTWDPELKSRVKKPILQLLRKNGLYTVEIDPLATVTYDGRMTAQRINKTRIDELVQYLNNKTRVDQVSDASKLTREEYQAARKANIDAARAYEESVAKGFKQWLLASDHCETVENAYNRVLNSYVAPADNYTPLELSGWTGPELHPYQNNTVRRMARLGSGVVALDVGLGKTYTGLALATQLKQQGVKKPVVVSPKSLLGNWIVNAEKALEGKKVMVIGLTQKNGKWVEDNAATRKAKLAQLSAESWDLVIMSRETFEDIPLRRERRMELIQTDYQAQRLLGLKGAWRFGKKPKTERQTEAEKEKFYADQLAKVKSAGPADIAFEDLGIDCVIADEGHCFPAGTLVDGRPIETFKPGDRVQAFNHATGQVEWSEVLNVQVRTPVDLFRVKLHDGQELVCTGSHPFFTQDGYVFARDLLKGDKVYRTPTGIHSGRFNCVEKETPASRSTRSDFALPALPEAVSTQQSAGLEAPQTQRSGVLLQQVLPGQACAPAQQQVSQQHPAGQCTPHRRTARADGPNAVARLDPRSPGENAENHAREGNSPCAPWGERSGADRRTIRLVGGTLAGDTTGVDTGAPHSDVATQGQWLPHQLQGGSGVAGPEDCRRVRRPIALIPYPKGPRPEETKVLGVAWVESVQVLQPGDSGEYGGLCPGGVVYNLEVAVHHNYFAEGILVHNCYKNLYAAPAVFGETPKFMGAGAESNRAMDFHHKMRHVRSMTGGRGTYVLTATPTKNSPLEIYNMLTLVTDHLEANGVPGVDDFINRYCDIQGIIVPTKDGSVSSSPAVVGFQNLGELRDVMGRYMVREDAQTAVTKDGIGLKLPERVDFEQYFEMHPAVWDTYQHLRQAARNAKIQDNGEDHLFAIMAKMRKLTLDPALFSPSFAGLPNPRFQKAAELAQNALKEGGKAVVFMDLGQASQEDEDGNEGDAYDRLVDHFVAAGIPRDQIAVVTAQRVKKATDRQKIEQAYNDGKIKIVIGNTPTIGEGFNLQNGTTDMIHMDTPWDPGTYWQRLGRGVRQGNPVDQVRNHVLLGKGSFDSLTYTTMLGKKGWQQQVWDSSIDHAENATGLDLEDIALALSDDPEETRKQIKEAKEKLNQGAAKAALRNAMSTYADYLDLRTAWLKRAREAQGRKDGPTDNDRRVLAQREHELKALRDHLKNNEHFAPYAKLLDYAGPVIVSPQAVPLHQGMHLTVLQQGQPKGIRVNRVDDDGTIWVTGPGLSGNIKVSALPSIVSWEPAEEKYYYYDGAHERPSFAKAVLVTRRPGVGRKTVLLVKRGAQHA</sequence>
<evidence type="ECO:0000256" key="1">
    <source>
        <dbReference type="SAM" id="Coils"/>
    </source>
</evidence>
<feature type="region of interest" description="Disordered" evidence="2">
    <location>
        <begin position="30"/>
        <end position="51"/>
    </location>
</feature>
<dbReference type="GO" id="GO:0005524">
    <property type="term" value="F:ATP binding"/>
    <property type="evidence" value="ECO:0007669"/>
    <property type="project" value="InterPro"/>
</dbReference>
<dbReference type="InterPro" id="IPR038718">
    <property type="entry name" value="SNF2-like_sf"/>
</dbReference>
<dbReference type="PROSITE" id="PS51194">
    <property type="entry name" value="HELICASE_CTER"/>
    <property type="match status" value="1"/>
</dbReference>
<dbReference type="OrthoDB" id="9760715at2"/>
<feature type="compositionally biased region" description="Basic and acidic residues" evidence="2">
    <location>
        <begin position="86"/>
        <end position="99"/>
    </location>
</feature>
<dbReference type="NCBIfam" id="TIGR01443">
    <property type="entry name" value="intein_Cterm"/>
    <property type="match status" value="1"/>
</dbReference>
<comment type="caution">
    <text evidence="4">The sequence shown here is derived from an EMBL/GenBank/DDBJ whole genome shotgun (WGS) entry which is preliminary data.</text>
</comment>
<dbReference type="InterPro" id="IPR030934">
    <property type="entry name" value="Intein_C"/>
</dbReference>
<dbReference type="EMBL" id="BJXB01000023">
    <property type="protein sequence ID" value="GEM48707.1"/>
    <property type="molecule type" value="Genomic_DNA"/>
</dbReference>
<dbReference type="PRINTS" id="PR00507">
    <property type="entry name" value="N12N6MTFRASE"/>
</dbReference>
<dbReference type="InterPro" id="IPR052933">
    <property type="entry name" value="DNA_Protect_Modify"/>
</dbReference>
<dbReference type="InterPro" id="IPR002052">
    <property type="entry name" value="DNA_methylase_N6_adenine_CS"/>
</dbReference>
<dbReference type="PANTHER" id="PTHR41313:SF1">
    <property type="entry name" value="DNA METHYLASE ADENINE-SPECIFIC DOMAIN-CONTAINING PROTEIN"/>
    <property type="match status" value="1"/>
</dbReference>
<feature type="domain" description="Helicase C-terminal" evidence="3">
    <location>
        <begin position="1975"/>
        <end position="2145"/>
    </location>
</feature>
<feature type="coiled-coil region" evidence="1">
    <location>
        <begin position="878"/>
        <end position="905"/>
    </location>
</feature>
<dbReference type="GO" id="GO:0016787">
    <property type="term" value="F:hydrolase activity"/>
    <property type="evidence" value="ECO:0007669"/>
    <property type="project" value="InterPro"/>
</dbReference>
<dbReference type="Proteomes" id="UP000321306">
    <property type="component" value="Unassembled WGS sequence"/>
</dbReference>
<evidence type="ECO:0000256" key="2">
    <source>
        <dbReference type="SAM" id="MobiDB-lite"/>
    </source>
</evidence>
<evidence type="ECO:0000313" key="5">
    <source>
        <dbReference type="Proteomes" id="UP000321306"/>
    </source>
</evidence>
<proteinExistence type="predicted"/>
<keyword evidence="5" id="KW-1185">Reference proteome</keyword>